<gene>
    <name evidence="2" type="ORF">HZU40_20175</name>
</gene>
<name>A0A7G8P8A9_9MYCO</name>
<dbReference type="InterPro" id="IPR026820">
    <property type="entry name" value="VioB/RebD_dom"/>
</dbReference>
<protein>
    <submittedName>
        <fullName evidence="2">Ferritin-like protein</fullName>
    </submittedName>
</protein>
<dbReference type="Gene3D" id="1.20.1260.10">
    <property type="match status" value="1"/>
</dbReference>
<dbReference type="Proteomes" id="UP000515498">
    <property type="component" value="Chromosome"/>
</dbReference>
<dbReference type="EMBL" id="CP059894">
    <property type="protein sequence ID" value="QNJ90575.1"/>
    <property type="molecule type" value="Genomic_DNA"/>
</dbReference>
<dbReference type="RefSeq" id="WP_187095550.1">
    <property type="nucleotide sequence ID" value="NZ_CP059894.1"/>
</dbReference>
<dbReference type="Pfam" id="PF12902">
    <property type="entry name" value="Ferritin-like"/>
    <property type="match status" value="1"/>
</dbReference>
<dbReference type="KEGG" id="mflu:HZU40_20175"/>
<evidence type="ECO:0000313" key="2">
    <source>
        <dbReference type="EMBL" id="QNJ90575.1"/>
    </source>
</evidence>
<sequence length="342" mass="37240">MLRIIAQSLDTVEDMRAALQNAIALEHATIPPYLTAVATLSGTSESVQYARDEITEVVVEEMLHMTLACNVLNAIGGHPLIADTAFVPSYPGPLPMGIGGDLIVHLRRYSKALVEDTFMKIEEPETILDIPERPGLDAVAGESITIGEFYAGIRAGLENHPEWFTGDPKLQVSGHFTDNFAVTNVETALLAINTIVEQGEGTSKSPLDLQHDVAHYYSFQQFSKGIRIVHDESSGFTVSFDPQQPITIDDMADVIQMVDDPQTVTYDPADHHAEELSNQADASYSKVLKGLQPAFNGEPTKVGSAVGAMFEFESIVDDLLHQRLTAGPHAGLFPGPRFRFVP</sequence>
<reference evidence="2 3" key="1">
    <citation type="submission" date="2020-07" db="EMBL/GenBank/DDBJ databases">
        <title>Draft genome sequence of four isobutane-metabolizing strains capable of cometabolically degrading diverse ether contaminants.</title>
        <authorList>
            <person name="Chen W."/>
            <person name="Faulkner N."/>
            <person name="Smith C."/>
            <person name="Hyman M."/>
        </authorList>
    </citation>
    <scope>NUCLEOTIDE SEQUENCE [LARGE SCALE GENOMIC DNA]</scope>
    <source>
        <strain evidence="2 3">2A</strain>
    </source>
</reference>
<organism evidence="2 3">
    <name type="scientific">Mycolicibacterium fluoranthenivorans</name>
    <dbReference type="NCBI Taxonomy" id="258505"/>
    <lineage>
        <taxon>Bacteria</taxon>
        <taxon>Bacillati</taxon>
        <taxon>Actinomycetota</taxon>
        <taxon>Actinomycetes</taxon>
        <taxon>Mycobacteriales</taxon>
        <taxon>Mycobacteriaceae</taxon>
        <taxon>Mycolicibacterium</taxon>
    </lineage>
</organism>
<dbReference type="AlphaFoldDB" id="A0A7G8P8A9"/>
<evidence type="ECO:0000259" key="1">
    <source>
        <dbReference type="Pfam" id="PF12902"/>
    </source>
</evidence>
<accession>A0A7G8P8A9</accession>
<dbReference type="PANTHER" id="PTHR34400:SF4">
    <property type="entry name" value="MEMBRANE PROTEIN"/>
    <property type="match status" value="1"/>
</dbReference>
<proteinExistence type="predicted"/>
<evidence type="ECO:0000313" key="3">
    <source>
        <dbReference type="Proteomes" id="UP000515498"/>
    </source>
</evidence>
<dbReference type="InterPro" id="IPR012347">
    <property type="entry name" value="Ferritin-like"/>
</dbReference>
<dbReference type="PANTHER" id="PTHR34400">
    <property type="match status" value="1"/>
</dbReference>
<feature type="domain" description="Iminophenyl-pyruvate dimer synthase" evidence="1">
    <location>
        <begin position="19"/>
        <end position="222"/>
    </location>
</feature>